<dbReference type="AlphaFoldDB" id="A0A7S3QZ10"/>
<evidence type="ECO:0000256" key="2">
    <source>
        <dbReference type="ARBA" id="ARBA00008283"/>
    </source>
</evidence>
<name>A0A7S3QZ10_DUNTE</name>
<organism evidence="9">
    <name type="scientific">Dunaliella tertiolecta</name>
    <name type="common">Green alga</name>
    <dbReference type="NCBI Taxonomy" id="3047"/>
    <lineage>
        <taxon>Eukaryota</taxon>
        <taxon>Viridiplantae</taxon>
        <taxon>Chlorophyta</taxon>
        <taxon>core chlorophytes</taxon>
        <taxon>Chlorophyceae</taxon>
        <taxon>CS clade</taxon>
        <taxon>Chlamydomonadales</taxon>
        <taxon>Dunaliellaceae</taxon>
        <taxon>Dunaliella</taxon>
    </lineage>
</organism>
<evidence type="ECO:0000256" key="4">
    <source>
        <dbReference type="ARBA" id="ARBA00023125"/>
    </source>
</evidence>
<keyword evidence="5" id="KW-0234">DNA repair</keyword>
<dbReference type="Gene3D" id="3.40.50.10130">
    <property type="match status" value="1"/>
</dbReference>
<feature type="domain" description="ERCC1-like central" evidence="8">
    <location>
        <begin position="198"/>
        <end position="242"/>
    </location>
</feature>
<dbReference type="InterPro" id="IPR047260">
    <property type="entry name" value="ERCC1-like_central_dom"/>
</dbReference>
<dbReference type="InterPro" id="IPR004579">
    <property type="entry name" value="ERCC1/RAD10/SWI10"/>
</dbReference>
<feature type="compositionally biased region" description="Low complexity" evidence="7">
    <location>
        <begin position="66"/>
        <end position="87"/>
    </location>
</feature>
<dbReference type="EMBL" id="HBIP01021089">
    <property type="protein sequence ID" value="CAE0497504.1"/>
    <property type="molecule type" value="Transcribed_RNA"/>
</dbReference>
<comment type="subcellular location">
    <subcellularLocation>
        <location evidence="1">Nucleus</location>
    </subcellularLocation>
</comment>
<dbReference type="GO" id="GO:0003684">
    <property type="term" value="F:damaged DNA binding"/>
    <property type="evidence" value="ECO:0007669"/>
    <property type="project" value="InterPro"/>
</dbReference>
<evidence type="ECO:0000256" key="1">
    <source>
        <dbReference type="ARBA" id="ARBA00004123"/>
    </source>
</evidence>
<evidence type="ECO:0000313" key="9">
    <source>
        <dbReference type="EMBL" id="CAE0497504.1"/>
    </source>
</evidence>
<feature type="compositionally biased region" description="Low complexity" evidence="7">
    <location>
        <begin position="145"/>
        <end position="157"/>
    </location>
</feature>
<dbReference type="GO" id="GO:0003697">
    <property type="term" value="F:single-stranded DNA binding"/>
    <property type="evidence" value="ECO:0007669"/>
    <property type="project" value="TreeGrafter"/>
</dbReference>
<dbReference type="SUPFAM" id="SSF52980">
    <property type="entry name" value="Restriction endonuclease-like"/>
    <property type="match status" value="1"/>
</dbReference>
<evidence type="ECO:0000256" key="3">
    <source>
        <dbReference type="ARBA" id="ARBA00022763"/>
    </source>
</evidence>
<dbReference type="Pfam" id="PF03834">
    <property type="entry name" value="Rad10"/>
    <property type="match status" value="1"/>
</dbReference>
<gene>
    <name evidence="9" type="ORF">DTER00134_LOCUS12577</name>
</gene>
<dbReference type="GO" id="GO:0000110">
    <property type="term" value="C:nucleotide-excision repair factor 1 complex"/>
    <property type="evidence" value="ECO:0007669"/>
    <property type="project" value="TreeGrafter"/>
</dbReference>
<dbReference type="PANTHER" id="PTHR12749:SF0">
    <property type="entry name" value="DNA EXCISION REPAIR PROTEIN ERCC-1"/>
    <property type="match status" value="1"/>
</dbReference>
<feature type="compositionally biased region" description="Basic and acidic residues" evidence="7">
    <location>
        <begin position="8"/>
        <end position="19"/>
    </location>
</feature>
<proteinExistence type="inferred from homology"/>
<evidence type="ECO:0000256" key="7">
    <source>
        <dbReference type="SAM" id="MobiDB-lite"/>
    </source>
</evidence>
<accession>A0A7S3QZ10</accession>
<dbReference type="InterPro" id="IPR011335">
    <property type="entry name" value="Restrct_endonuc-II-like"/>
</dbReference>
<dbReference type="GO" id="GO:0006312">
    <property type="term" value="P:mitotic recombination"/>
    <property type="evidence" value="ECO:0007669"/>
    <property type="project" value="TreeGrafter"/>
</dbReference>
<feature type="region of interest" description="Disordered" evidence="7">
    <location>
        <begin position="1"/>
        <end position="179"/>
    </location>
</feature>
<evidence type="ECO:0000259" key="8">
    <source>
        <dbReference type="Pfam" id="PF03834"/>
    </source>
</evidence>
<dbReference type="GO" id="GO:0006302">
    <property type="term" value="P:double-strand break repair"/>
    <property type="evidence" value="ECO:0007669"/>
    <property type="project" value="UniProtKB-ARBA"/>
</dbReference>
<dbReference type="GO" id="GO:0070522">
    <property type="term" value="C:ERCC4-ERCC1 complex"/>
    <property type="evidence" value="ECO:0007669"/>
    <property type="project" value="TreeGrafter"/>
</dbReference>
<comment type="similarity">
    <text evidence="2">Belongs to the ERCC1/RAD10/SWI10 family.</text>
</comment>
<keyword evidence="6" id="KW-0539">Nucleus</keyword>
<evidence type="ECO:0000256" key="5">
    <source>
        <dbReference type="ARBA" id="ARBA00023204"/>
    </source>
</evidence>
<keyword evidence="4" id="KW-0238">DNA-binding</keyword>
<feature type="compositionally biased region" description="Low complexity" evidence="7">
    <location>
        <begin position="100"/>
        <end position="137"/>
    </location>
</feature>
<sequence length="244" mass="27103">MDFTFVDENYHKRIERQKPPEQAGTSQRPALHVPSYKDVQAADATKTSSSGFGSLFQPKGLLRSFQQQQQQQQQQHLQQVQPPQQHQHQQHRQSLTIGVPPHQAAAPDSSSAPAVNPSTPHFTLYPPLQRQYQQPGIVPVPQPHPQIAQPQFQAQHQHPPRAPTGVNSAPQQPPPLPVAGTPAVPVQQPFSGLPQNSLIVNKRQAGNPVLKHLRNVRWMWGDVVPDYLVGASGCALFLSLRWVM</sequence>
<dbReference type="PANTHER" id="PTHR12749">
    <property type="entry name" value="EXCISION REPAIR CROSS-COMPLEMENTING 1 ERCC1"/>
    <property type="match status" value="1"/>
</dbReference>
<dbReference type="GO" id="GO:0070914">
    <property type="term" value="P:UV-damage excision repair"/>
    <property type="evidence" value="ECO:0007669"/>
    <property type="project" value="TreeGrafter"/>
</dbReference>
<evidence type="ECO:0000256" key="6">
    <source>
        <dbReference type="ARBA" id="ARBA00023242"/>
    </source>
</evidence>
<protein>
    <recommendedName>
        <fullName evidence="8">ERCC1-like central domain-containing protein</fullName>
    </recommendedName>
</protein>
<keyword evidence="3" id="KW-0227">DNA damage</keyword>
<reference evidence="9" key="1">
    <citation type="submission" date="2021-01" db="EMBL/GenBank/DDBJ databases">
        <authorList>
            <person name="Corre E."/>
            <person name="Pelletier E."/>
            <person name="Niang G."/>
            <person name="Scheremetjew M."/>
            <person name="Finn R."/>
            <person name="Kale V."/>
            <person name="Holt S."/>
            <person name="Cochrane G."/>
            <person name="Meng A."/>
            <person name="Brown T."/>
            <person name="Cohen L."/>
        </authorList>
    </citation>
    <scope>NUCLEOTIDE SEQUENCE</scope>
    <source>
        <strain evidence="9">CCMP1320</strain>
    </source>
</reference>